<dbReference type="EMBL" id="JBJUIK010000009">
    <property type="protein sequence ID" value="KAL3518679.1"/>
    <property type="molecule type" value="Genomic_DNA"/>
</dbReference>
<proteinExistence type="predicted"/>
<dbReference type="AlphaFoldDB" id="A0ABD2ZHT6"/>
<accession>A0ABD2ZHT6</accession>
<evidence type="ECO:0000256" key="1">
    <source>
        <dbReference type="SAM" id="MobiDB-lite"/>
    </source>
</evidence>
<feature type="region of interest" description="Disordered" evidence="1">
    <location>
        <begin position="1"/>
        <end position="22"/>
    </location>
</feature>
<sequence length="150" mass="17164">MVSAPDKRDRAKYCPFHGQHGHDTEACNHLKVEIEKVIQEGHLQQFISLTAAEFQRNTANQRNPGQPCQPPHQQHRGDQNRNNPLANQDEQIRVVRVINTSPEARLRGTQTMPKKILSKHPHGRGSRKATEDIYVPRIHLQRPRSQPNAT</sequence>
<keyword evidence="3" id="KW-1185">Reference proteome</keyword>
<comment type="caution">
    <text evidence="2">The sequence shown here is derived from an EMBL/GenBank/DDBJ whole genome shotgun (WGS) entry which is preliminary data.</text>
</comment>
<feature type="compositionally biased region" description="Polar residues" evidence="1">
    <location>
        <begin position="98"/>
        <end position="112"/>
    </location>
</feature>
<reference evidence="2 3" key="1">
    <citation type="submission" date="2024-11" db="EMBL/GenBank/DDBJ databases">
        <title>A near-complete genome assembly of Cinchona calisaya.</title>
        <authorList>
            <person name="Lian D.C."/>
            <person name="Zhao X.W."/>
            <person name="Wei L."/>
        </authorList>
    </citation>
    <scope>NUCLEOTIDE SEQUENCE [LARGE SCALE GENOMIC DNA]</scope>
    <source>
        <tissue evidence="2">Nenye</tissue>
    </source>
</reference>
<feature type="compositionally biased region" description="Basic and acidic residues" evidence="1">
    <location>
        <begin position="1"/>
        <end position="12"/>
    </location>
</feature>
<evidence type="ECO:0008006" key="4">
    <source>
        <dbReference type="Google" id="ProtNLM"/>
    </source>
</evidence>
<evidence type="ECO:0000313" key="3">
    <source>
        <dbReference type="Proteomes" id="UP001630127"/>
    </source>
</evidence>
<feature type="compositionally biased region" description="Polar residues" evidence="1">
    <location>
        <begin position="80"/>
        <end position="89"/>
    </location>
</feature>
<dbReference type="Proteomes" id="UP001630127">
    <property type="component" value="Unassembled WGS sequence"/>
</dbReference>
<organism evidence="2 3">
    <name type="scientific">Cinchona calisaya</name>
    <dbReference type="NCBI Taxonomy" id="153742"/>
    <lineage>
        <taxon>Eukaryota</taxon>
        <taxon>Viridiplantae</taxon>
        <taxon>Streptophyta</taxon>
        <taxon>Embryophyta</taxon>
        <taxon>Tracheophyta</taxon>
        <taxon>Spermatophyta</taxon>
        <taxon>Magnoliopsida</taxon>
        <taxon>eudicotyledons</taxon>
        <taxon>Gunneridae</taxon>
        <taxon>Pentapetalae</taxon>
        <taxon>asterids</taxon>
        <taxon>lamiids</taxon>
        <taxon>Gentianales</taxon>
        <taxon>Rubiaceae</taxon>
        <taxon>Cinchonoideae</taxon>
        <taxon>Cinchoneae</taxon>
        <taxon>Cinchona</taxon>
    </lineage>
</organism>
<gene>
    <name evidence="2" type="ORF">ACH5RR_021268</name>
</gene>
<feature type="compositionally biased region" description="Basic residues" evidence="1">
    <location>
        <begin position="116"/>
        <end position="127"/>
    </location>
</feature>
<name>A0ABD2ZHT6_9GENT</name>
<evidence type="ECO:0000313" key="2">
    <source>
        <dbReference type="EMBL" id="KAL3518679.1"/>
    </source>
</evidence>
<feature type="region of interest" description="Disordered" evidence="1">
    <location>
        <begin position="54"/>
        <end position="150"/>
    </location>
</feature>
<protein>
    <recommendedName>
        <fullName evidence="4">Reverse transcriptase domain-containing protein</fullName>
    </recommendedName>
</protein>